<gene>
    <name evidence="4" type="ORF">ACFFRE_03705</name>
</gene>
<evidence type="ECO:0000256" key="1">
    <source>
        <dbReference type="ARBA" id="ARBA00022801"/>
    </source>
</evidence>
<dbReference type="InterPro" id="IPR036461">
    <property type="entry name" value="Urease_betasu_sf"/>
</dbReference>
<dbReference type="NCBIfam" id="NF009682">
    <property type="entry name" value="PRK13203.1"/>
    <property type="match status" value="1"/>
</dbReference>
<accession>A0ABV6C0P7</accession>
<comment type="caution">
    <text evidence="4">The sequence shown here is derived from an EMBL/GenBank/DDBJ whole genome shotgun (WGS) entry which is preliminary data.</text>
</comment>
<dbReference type="RefSeq" id="WP_377788369.1">
    <property type="nucleotide sequence ID" value="NZ_JBHLYQ010000023.1"/>
</dbReference>
<dbReference type="NCBIfam" id="TIGR00192">
    <property type="entry name" value="urease_beta"/>
    <property type="match status" value="1"/>
</dbReference>
<feature type="region of interest" description="Disordered" evidence="3">
    <location>
        <begin position="97"/>
        <end position="121"/>
    </location>
</feature>
<evidence type="ECO:0000313" key="4">
    <source>
        <dbReference type="EMBL" id="MFC0081265.1"/>
    </source>
</evidence>
<dbReference type="PANTHER" id="PTHR33569:SF1">
    <property type="entry name" value="UREASE"/>
    <property type="match status" value="1"/>
</dbReference>
<dbReference type="Gene3D" id="2.10.150.10">
    <property type="entry name" value="Urease, beta subunit"/>
    <property type="match status" value="1"/>
</dbReference>
<evidence type="ECO:0000256" key="3">
    <source>
        <dbReference type="SAM" id="MobiDB-lite"/>
    </source>
</evidence>
<evidence type="ECO:0000256" key="2">
    <source>
        <dbReference type="ARBA" id="ARBA00047778"/>
    </source>
</evidence>
<proteinExistence type="predicted"/>
<dbReference type="CDD" id="cd00407">
    <property type="entry name" value="Urease_beta"/>
    <property type="match status" value="1"/>
</dbReference>
<dbReference type="PANTHER" id="PTHR33569">
    <property type="entry name" value="UREASE"/>
    <property type="match status" value="1"/>
</dbReference>
<dbReference type="GO" id="GO:0009039">
    <property type="term" value="F:urease activity"/>
    <property type="evidence" value="ECO:0007669"/>
    <property type="project" value="UniProtKB-EC"/>
</dbReference>
<keyword evidence="1 4" id="KW-0378">Hydrolase</keyword>
<dbReference type="EC" id="3.5.1.5" evidence="4"/>
<sequence length="121" mass="13406">MVPGELWLASDPVVLFEDAEVIRLVVENSGDRAVQVGSHYHFAQANPALRFDRFRAVGRRLAIPAGTSVRFEPGIEREVALVPLRGRRTVLGLRRDLPGLRDGEPLDVADDPGQVREGQRD</sequence>
<dbReference type="EMBL" id="JBHLYQ010000023">
    <property type="protein sequence ID" value="MFC0081265.1"/>
    <property type="molecule type" value="Genomic_DNA"/>
</dbReference>
<dbReference type="Proteomes" id="UP001589788">
    <property type="component" value="Unassembled WGS sequence"/>
</dbReference>
<dbReference type="InterPro" id="IPR050069">
    <property type="entry name" value="Urease_subunit"/>
</dbReference>
<dbReference type="SUPFAM" id="SSF51278">
    <property type="entry name" value="Urease, beta-subunit"/>
    <property type="match status" value="1"/>
</dbReference>
<protein>
    <submittedName>
        <fullName evidence="4">Urease subunit beta</fullName>
        <ecNumber evidence="4">3.5.1.5</ecNumber>
    </submittedName>
</protein>
<evidence type="ECO:0000313" key="5">
    <source>
        <dbReference type="Proteomes" id="UP001589788"/>
    </source>
</evidence>
<dbReference type="InterPro" id="IPR002019">
    <property type="entry name" value="Urease_beta-like"/>
</dbReference>
<comment type="catalytic activity">
    <reaction evidence="2">
        <text>urea + 2 H2O + H(+) = hydrogencarbonate + 2 NH4(+)</text>
        <dbReference type="Rhea" id="RHEA:20557"/>
        <dbReference type="ChEBI" id="CHEBI:15377"/>
        <dbReference type="ChEBI" id="CHEBI:15378"/>
        <dbReference type="ChEBI" id="CHEBI:16199"/>
        <dbReference type="ChEBI" id="CHEBI:17544"/>
        <dbReference type="ChEBI" id="CHEBI:28938"/>
        <dbReference type="EC" id="3.5.1.5"/>
    </reaction>
</comment>
<reference evidence="4 5" key="1">
    <citation type="submission" date="2024-09" db="EMBL/GenBank/DDBJ databases">
        <authorList>
            <person name="Sun Q."/>
            <person name="Mori K."/>
        </authorList>
    </citation>
    <scope>NUCLEOTIDE SEQUENCE [LARGE SCALE GENOMIC DNA]</scope>
    <source>
        <strain evidence="4 5">JCM 15389</strain>
    </source>
</reference>
<organism evidence="4 5">
    <name type="scientific">Aciditerrimonas ferrireducens</name>
    <dbReference type="NCBI Taxonomy" id="667306"/>
    <lineage>
        <taxon>Bacteria</taxon>
        <taxon>Bacillati</taxon>
        <taxon>Actinomycetota</taxon>
        <taxon>Acidimicrobiia</taxon>
        <taxon>Acidimicrobiales</taxon>
        <taxon>Acidimicrobiaceae</taxon>
        <taxon>Aciditerrimonas</taxon>
    </lineage>
</organism>
<keyword evidence="5" id="KW-1185">Reference proteome</keyword>
<dbReference type="Pfam" id="PF00699">
    <property type="entry name" value="Urease_beta"/>
    <property type="match status" value="1"/>
</dbReference>
<name>A0ABV6C0P7_9ACTN</name>